<dbReference type="GO" id="GO:0008408">
    <property type="term" value="F:3'-5' exonuclease activity"/>
    <property type="evidence" value="ECO:0007669"/>
    <property type="project" value="InterPro"/>
</dbReference>
<feature type="domain" description="3'-5' exonuclease" evidence="1">
    <location>
        <begin position="54"/>
        <end position="265"/>
    </location>
</feature>
<name>A0AAW0DSN7_9AGAR</name>
<dbReference type="GO" id="GO:0006139">
    <property type="term" value="P:nucleobase-containing compound metabolic process"/>
    <property type="evidence" value="ECO:0007669"/>
    <property type="project" value="InterPro"/>
</dbReference>
<dbReference type="GO" id="GO:0003676">
    <property type="term" value="F:nucleic acid binding"/>
    <property type="evidence" value="ECO:0007669"/>
    <property type="project" value="InterPro"/>
</dbReference>
<keyword evidence="3" id="KW-1185">Reference proteome</keyword>
<dbReference type="Gene3D" id="3.30.420.10">
    <property type="entry name" value="Ribonuclease H-like superfamily/Ribonuclease H"/>
    <property type="match status" value="1"/>
</dbReference>
<evidence type="ECO:0000313" key="2">
    <source>
        <dbReference type="EMBL" id="KAK7054075.1"/>
    </source>
</evidence>
<sequence>MDAQPQIVTVPPSFITFIAQPIFVNETNRIHAAKIATGPVQYGLKDSRTIVVINTEIVANVHLSRIGENSVIGFDIEATSKGSKSKKEGETSGEWSNKQTCLIQIACADGVLVLDMTKIKGNVLMFHEPILTHFTAMPNELKRIIESPNIVKCTVGAIGDTSRIWVDYHLQCRRFLDLGFMVRIGAPLLYAEGANDNPNANISLQRCVADVLGFILNKTGRAEYEWKDGLPEEQKEPERYREMLLYAALDAEASLELFEPIQAMVNAQKIALQRELPEYWYCLNYIDGISVRLHKSRFGKDIGWKWTICPWYVEGKFDAFWS</sequence>
<organism evidence="2 3">
    <name type="scientific">Favolaschia claudopus</name>
    <dbReference type="NCBI Taxonomy" id="2862362"/>
    <lineage>
        <taxon>Eukaryota</taxon>
        <taxon>Fungi</taxon>
        <taxon>Dikarya</taxon>
        <taxon>Basidiomycota</taxon>
        <taxon>Agaricomycotina</taxon>
        <taxon>Agaricomycetes</taxon>
        <taxon>Agaricomycetidae</taxon>
        <taxon>Agaricales</taxon>
        <taxon>Marasmiineae</taxon>
        <taxon>Mycenaceae</taxon>
        <taxon>Favolaschia</taxon>
    </lineage>
</organism>
<evidence type="ECO:0000259" key="1">
    <source>
        <dbReference type="Pfam" id="PF01612"/>
    </source>
</evidence>
<gene>
    <name evidence="2" type="ORF">R3P38DRAFT_3171589</name>
</gene>
<dbReference type="Proteomes" id="UP001362999">
    <property type="component" value="Unassembled WGS sequence"/>
</dbReference>
<evidence type="ECO:0000313" key="3">
    <source>
        <dbReference type="Proteomes" id="UP001362999"/>
    </source>
</evidence>
<dbReference type="InterPro" id="IPR036397">
    <property type="entry name" value="RNaseH_sf"/>
</dbReference>
<dbReference type="InterPro" id="IPR012337">
    <property type="entry name" value="RNaseH-like_sf"/>
</dbReference>
<accession>A0AAW0DSN7</accession>
<dbReference type="AlphaFoldDB" id="A0AAW0DSN7"/>
<protein>
    <submittedName>
        <fullName evidence="2">Ribonuclease H-like domain-containing protein</fullName>
    </submittedName>
</protein>
<proteinExistence type="predicted"/>
<dbReference type="EMBL" id="JAWWNJ010000006">
    <property type="protein sequence ID" value="KAK7054075.1"/>
    <property type="molecule type" value="Genomic_DNA"/>
</dbReference>
<dbReference type="SUPFAM" id="SSF53098">
    <property type="entry name" value="Ribonuclease H-like"/>
    <property type="match status" value="1"/>
</dbReference>
<dbReference type="Pfam" id="PF01612">
    <property type="entry name" value="DNA_pol_A_exo1"/>
    <property type="match status" value="1"/>
</dbReference>
<reference evidence="2 3" key="1">
    <citation type="journal article" date="2024" name="J Genomics">
        <title>Draft genome sequencing and assembly of Favolaschia claudopus CIRM-BRFM 2984 isolated from oak limbs.</title>
        <authorList>
            <person name="Navarro D."/>
            <person name="Drula E."/>
            <person name="Chaduli D."/>
            <person name="Cazenave R."/>
            <person name="Ahrendt S."/>
            <person name="Wang J."/>
            <person name="Lipzen A."/>
            <person name="Daum C."/>
            <person name="Barry K."/>
            <person name="Grigoriev I.V."/>
            <person name="Favel A."/>
            <person name="Rosso M.N."/>
            <person name="Martin F."/>
        </authorList>
    </citation>
    <scope>NUCLEOTIDE SEQUENCE [LARGE SCALE GENOMIC DNA]</scope>
    <source>
        <strain evidence="2 3">CIRM-BRFM 2984</strain>
    </source>
</reference>
<comment type="caution">
    <text evidence="2">The sequence shown here is derived from an EMBL/GenBank/DDBJ whole genome shotgun (WGS) entry which is preliminary data.</text>
</comment>
<dbReference type="InterPro" id="IPR002562">
    <property type="entry name" value="3'-5'_exonuclease_dom"/>
</dbReference>